<sequence>MGASNFGRIQWVAGLAASDRIGRRSVAAITLGPGPVSFADLLKTDPLRRVRVVNLIDAGNDDMAPPIQCSSAFQPFSATLEGAPI</sequence>
<dbReference type="Proteomes" id="UP000655037">
    <property type="component" value="Unassembled WGS sequence"/>
</dbReference>
<comment type="caution">
    <text evidence="1">The sequence shown here is derived from an EMBL/GenBank/DDBJ whole genome shotgun (WGS) entry which is preliminary data.</text>
</comment>
<evidence type="ECO:0000313" key="2">
    <source>
        <dbReference type="Proteomes" id="UP000655037"/>
    </source>
</evidence>
<gene>
    <name evidence="1" type="ORF">IEI95_018770</name>
</gene>
<organism evidence="1 2">
    <name type="scientific">Agrobacterium vitis</name>
    <name type="common">Rhizobium vitis</name>
    <dbReference type="NCBI Taxonomy" id="373"/>
    <lineage>
        <taxon>Bacteria</taxon>
        <taxon>Pseudomonadati</taxon>
        <taxon>Pseudomonadota</taxon>
        <taxon>Alphaproteobacteria</taxon>
        <taxon>Hyphomicrobiales</taxon>
        <taxon>Rhizobiaceae</taxon>
        <taxon>Rhizobium/Agrobacterium group</taxon>
        <taxon>Agrobacterium</taxon>
    </lineage>
</organism>
<reference evidence="1" key="1">
    <citation type="submission" date="2020-11" db="EMBL/GenBank/DDBJ databases">
        <title>Agrobacterium vitis strain K377 genome.</title>
        <authorList>
            <person name="Xi H."/>
        </authorList>
    </citation>
    <scope>NUCLEOTIDE SEQUENCE</scope>
    <source>
        <strain evidence="1">K377</strain>
    </source>
</reference>
<dbReference type="AlphaFoldDB" id="A0AAE2REW9"/>
<evidence type="ECO:0000313" key="1">
    <source>
        <dbReference type="EMBL" id="MBF2716259.1"/>
    </source>
</evidence>
<proteinExistence type="predicted"/>
<name>A0AAE2REW9_AGRVI</name>
<accession>A0AAE2REW9</accession>
<dbReference type="EMBL" id="JACXXJ020000005">
    <property type="protein sequence ID" value="MBF2716259.1"/>
    <property type="molecule type" value="Genomic_DNA"/>
</dbReference>
<protein>
    <submittedName>
        <fullName evidence="1">Uncharacterized protein</fullName>
    </submittedName>
</protein>
<dbReference type="RefSeq" id="WP_156538654.1">
    <property type="nucleotide sequence ID" value="NZ_JACXXJ020000005.1"/>
</dbReference>